<dbReference type="AlphaFoldDB" id="A0A7T7XMJ2"/>
<evidence type="ECO:0000256" key="3">
    <source>
        <dbReference type="ARBA" id="ARBA00023163"/>
    </source>
</evidence>
<dbReference type="PANTHER" id="PTHR30204">
    <property type="entry name" value="REDOX-CYCLING DRUG-SENSING TRANSCRIPTIONAL ACTIVATOR SOXR"/>
    <property type="match status" value="1"/>
</dbReference>
<dbReference type="GO" id="GO:0003677">
    <property type="term" value="F:DNA binding"/>
    <property type="evidence" value="ECO:0007669"/>
    <property type="project" value="UniProtKB-KW"/>
</dbReference>
<dbReference type="RefSeq" id="WP_215626332.1">
    <property type="nucleotide sequence ID" value="NZ_CP067089.2"/>
</dbReference>
<evidence type="ECO:0000256" key="2">
    <source>
        <dbReference type="ARBA" id="ARBA00023125"/>
    </source>
</evidence>
<protein>
    <submittedName>
        <fullName evidence="5">MerR family transcriptional regulator</fullName>
    </submittedName>
</protein>
<dbReference type="PROSITE" id="PS50937">
    <property type="entry name" value="HTH_MERR_2"/>
    <property type="match status" value="1"/>
</dbReference>
<keyword evidence="2" id="KW-0238">DNA-binding</keyword>
<dbReference type="Proteomes" id="UP000595917">
    <property type="component" value="Chromosome"/>
</dbReference>
<dbReference type="Gene3D" id="1.10.1660.10">
    <property type="match status" value="1"/>
</dbReference>
<dbReference type="CDD" id="cd00592">
    <property type="entry name" value="HTH_MerR-like"/>
    <property type="match status" value="1"/>
</dbReference>
<dbReference type="GO" id="GO:0003700">
    <property type="term" value="F:DNA-binding transcription factor activity"/>
    <property type="evidence" value="ECO:0007669"/>
    <property type="project" value="InterPro"/>
</dbReference>
<dbReference type="Pfam" id="PF13411">
    <property type="entry name" value="MerR_1"/>
    <property type="match status" value="1"/>
</dbReference>
<keyword evidence="6" id="KW-1185">Reference proteome</keyword>
<evidence type="ECO:0000313" key="5">
    <source>
        <dbReference type="EMBL" id="QQO09027.1"/>
    </source>
</evidence>
<dbReference type="KEGG" id="bhc:JFL75_19180"/>
<accession>A0A7T7XMJ2</accession>
<keyword evidence="3" id="KW-0804">Transcription</keyword>
<dbReference type="InterPro" id="IPR047057">
    <property type="entry name" value="MerR_fam"/>
</dbReference>
<feature type="domain" description="HTH merR-type" evidence="4">
    <location>
        <begin position="4"/>
        <end position="73"/>
    </location>
</feature>
<gene>
    <name evidence="5" type="ORF">JFL75_19180</name>
</gene>
<evidence type="ECO:0000259" key="4">
    <source>
        <dbReference type="PROSITE" id="PS50937"/>
    </source>
</evidence>
<proteinExistence type="predicted"/>
<dbReference type="SMART" id="SM00422">
    <property type="entry name" value="HTH_MERR"/>
    <property type="match status" value="1"/>
</dbReference>
<evidence type="ECO:0000313" key="6">
    <source>
        <dbReference type="Proteomes" id="UP000595917"/>
    </source>
</evidence>
<keyword evidence="1" id="KW-0805">Transcription regulation</keyword>
<dbReference type="PANTHER" id="PTHR30204:SF94">
    <property type="entry name" value="HEAVY METAL-DEPENDENT TRANSCRIPTIONAL REGULATOR HI_0293-RELATED"/>
    <property type="match status" value="1"/>
</dbReference>
<sequence>MKKKYTIKEAASLFGMSPEALRFYEREGVFRPLRDEENGYRYFDKFTVFRLGNCKRLRSLNFSMQEINLSLKNDTLDSFIPKLKEKQKALAEKIDWDRKVEAFIAEYADTLVNIPAQLDTFRIETSPELLYLLHHEDDSFFSGAKIRTILPQWIDKMPLVRIFSLVPRSSLTDPEKGFIRQGGYAIRRADAESLAVPADTSLVKTIPSRSCIRTILAVENSGPSLSRRFDKALEYMAENSLVLDGDPWGFQLFVTYRRHNDPGGNTGEKEIGTVYYEYFLPIKKNNN</sequence>
<dbReference type="SUPFAM" id="SSF46955">
    <property type="entry name" value="Putative DNA-binding domain"/>
    <property type="match status" value="1"/>
</dbReference>
<dbReference type="InterPro" id="IPR009061">
    <property type="entry name" value="DNA-bd_dom_put_sf"/>
</dbReference>
<reference evidence="5" key="1">
    <citation type="submission" date="2021-01" db="EMBL/GenBank/DDBJ databases">
        <title>Description of Breznakiella homolactica.</title>
        <authorList>
            <person name="Song Y."/>
            <person name="Brune A."/>
        </authorList>
    </citation>
    <scope>NUCLEOTIDE SEQUENCE</scope>
    <source>
        <strain evidence="5">RmG30</strain>
    </source>
</reference>
<name>A0A7T7XMJ2_9SPIR</name>
<dbReference type="InterPro" id="IPR000551">
    <property type="entry name" value="MerR-type_HTH_dom"/>
</dbReference>
<evidence type="ECO:0000256" key="1">
    <source>
        <dbReference type="ARBA" id="ARBA00023015"/>
    </source>
</evidence>
<dbReference type="EMBL" id="CP067089">
    <property type="protein sequence ID" value="QQO09027.1"/>
    <property type="molecule type" value="Genomic_DNA"/>
</dbReference>
<organism evidence="5 6">
    <name type="scientific">Breznakiella homolactica</name>
    <dbReference type="NCBI Taxonomy" id="2798577"/>
    <lineage>
        <taxon>Bacteria</taxon>
        <taxon>Pseudomonadati</taxon>
        <taxon>Spirochaetota</taxon>
        <taxon>Spirochaetia</taxon>
        <taxon>Spirochaetales</taxon>
        <taxon>Breznakiellaceae</taxon>
        <taxon>Breznakiella</taxon>
    </lineage>
</organism>